<keyword evidence="2" id="KW-0645">Protease</keyword>
<dbReference type="InterPro" id="IPR050626">
    <property type="entry name" value="Peptidase_M16"/>
</dbReference>
<feature type="domain" description="Peptidase M16 C-terminal" evidence="7">
    <location>
        <begin position="208"/>
        <end position="381"/>
    </location>
</feature>
<evidence type="ECO:0000259" key="6">
    <source>
        <dbReference type="Pfam" id="PF00675"/>
    </source>
</evidence>
<feature type="domain" description="Peptidase M16 N-terminal" evidence="6">
    <location>
        <begin position="526"/>
        <end position="658"/>
    </location>
</feature>
<protein>
    <submittedName>
        <fullName evidence="8">Insulinase family protein</fullName>
    </submittedName>
</protein>
<name>A0ABS8PNP9_9BACT</name>
<dbReference type="Pfam" id="PF05193">
    <property type="entry name" value="Peptidase_M16_C"/>
    <property type="match status" value="2"/>
</dbReference>
<proteinExistence type="inferred from homology"/>
<dbReference type="PANTHER" id="PTHR43690">
    <property type="entry name" value="NARDILYSIN"/>
    <property type="match status" value="1"/>
</dbReference>
<keyword evidence="3" id="KW-0378">Hydrolase</keyword>
<keyword evidence="9" id="KW-1185">Reference proteome</keyword>
<evidence type="ECO:0000313" key="8">
    <source>
        <dbReference type="EMBL" id="MCD2422720.1"/>
    </source>
</evidence>
<dbReference type="Gene3D" id="3.30.830.10">
    <property type="entry name" value="Metalloenzyme, LuxS/M16 peptidase-like"/>
    <property type="match status" value="4"/>
</dbReference>
<feature type="domain" description="Peptidase M16 N-terminal" evidence="6">
    <location>
        <begin position="51"/>
        <end position="185"/>
    </location>
</feature>
<dbReference type="Pfam" id="PF00675">
    <property type="entry name" value="Peptidase_M16"/>
    <property type="match status" value="2"/>
</dbReference>
<comment type="caution">
    <text evidence="8">The sequence shown here is derived from an EMBL/GenBank/DDBJ whole genome shotgun (WGS) entry which is preliminary data.</text>
</comment>
<evidence type="ECO:0000259" key="7">
    <source>
        <dbReference type="Pfam" id="PF05193"/>
    </source>
</evidence>
<organism evidence="8 9">
    <name type="scientific">Niabella pedocola</name>
    <dbReference type="NCBI Taxonomy" id="1752077"/>
    <lineage>
        <taxon>Bacteria</taxon>
        <taxon>Pseudomonadati</taxon>
        <taxon>Bacteroidota</taxon>
        <taxon>Chitinophagia</taxon>
        <taxon>Chitinophagales</taxon>
        <taxon>Chitinophagaceae</taxon>
        <taxon>Niabella</taxon>
    </lineage>
</organism>
<gene>
    <name evidence="8" type="ORF">LQ567_08105</name>
</gene>
<dbReference type="InterPro" id="IPR011765">
    <property type="entry name" value="Pept_M16_N"/>
</dbReference>
<evidence type="ECO:0000256" key="4">
    <source>
        <dbReference type="ARBA" id="ARBA00022833"/>
    </source>
</evidence>
<accession>A0ABS8PNP9</accession>
<evidence type="ECO:0000256" key="2">
    <source>
        <dbReference type="ARBA" id="ARBA00022670"/>
    </source>
</evidence>
<evidence type="ECO:0000256" key="5">
    <source>
        <dbReference type="ARBA" id="ARBA00023049"/>
    </source>
</evidence>
<reference evidence="8 9" key="1">
    <citation type="submission" date="2021-11" db="EMBL/GenBank/DDBJ databases">
        <title>Genomic of Niabella pedocola.</title>
        <authorList>
            <person name="Wu T."/>
        </authorList>
    </citation>
    <scope>NUCLEOTIDE SEQUENCE [LARGE SCALE GENOMIC DNA]</scope>
    <source>
        <strain evidence="8 9">JCM 31011</strain>
    </source>
</reference>
<comment type="similarity">
    <text evidence="1">Belongs to the peptidase M16 family.</text>
</comment>
<evidence type="ECO:0000256" key="1">
    <source>
        <dbReference type="ARBA" id="ARBA00007261"/>
    </source>
</evidence>
<keyword evidence="5" id="KW-0482">Metalloprotease</keyword>
<dbReference type="RefSeq" id="WP_231003989.1">
    <property type="nucleotide sequence ID" value="NZ_JAJNEC010000005.1"/>
</dbReference>
<evidence type="ECO:0000256" key="3">
    <source>
        <dbReference type="ARBA" id="ARBA00022801"/>
    </source>
</evidence>
<sequence>MKQLFLLLATICCTHLSYSQARLMEKVTAKDNDVVIPFSRYQLPNGLTLIVHEDHSDPLVHVDVTYHVGSAREEIGKSGFAHFFEHMMFQGSDNVADEQHFKIITEAGGTLNGTTNRDRTNYFETVPKNQLEKMLWLEADRMGFLLDAVTQQKFEVQRATVKNERGQNYDNQPYGLVFENSSKNLYPYGHPYSWLTIGYIEDLNRGNVNDLKNFFLRWYGPNNAVLTVGGDVAAADVVKMVEKYFGSIPAGPAVKNMGPMVPALDKDRYVTMVDQYAKLPRLQIVYPAPEMYTKEEAALDCLAEIIGQGNNSLLYQKLVKTQQALGAGAYNMGSELSSEFTISLTPAKGKSLKEMDAAVKQVFADFEQRGVTQADVDKFKSGIESQTIYGLESVSGKVSRLAAFYTFTGNANFITRYLENYRSITPQAVMDAYNKYIKGKGSVRLSVATKDDPDNIAGNSKYEIDKSGYSAPDYGYAGLTYTKAKDNFDRSKMPPAGNDLAVAAPAFWKEKKNGIHYIGSPLKEIPVVNIMIGIKGGRLAEPAEKSGLAALFAALMNEDTKTRSAEDFSKELDLLGSSISVSAATDATNIVVRSLEKNLDQTLALLEERILQPKFTEAAFNRIRNQYMEGYKNNLTRPASVATSVYNKLLFGNSAFGRNTSGTDQTLAGITLADVENFYAHCFSAADAEVIVIGDLSKQEIENKTAFLAKLPKTAPAIKQLPDFKPGPAVNGKPILYIVDFPKSAQTEFRIGNRTGMRFDGTGDYYKSGIMNYPLGGVFNSRLNLYLREDKGWTYGAGAYFSGSKYTGSYTFYSGIKAAATDSALHDVLRIITEYRDKGATQEELDFTKSAKLQSEARKYETGYQKAYYLSDILEYNLPDDIAVKQTGILKNFKREELNRLAKTKLSDPRNLVILLVGDQTLLSAKTREQFQVVLLDKEGNPVQQ</sequence>
<evidence type="ECO:0000313" key="9">
    <source>
        <dbReference type="Proteomes" id="UP001199816"/>
    </source>
</evidence>
<keyword evidence="4" id="KW-0862">Zinc</keyword>
<dbReference type="EMBL" id="JAJNEC010000005">
    <property type="protein sequence ID" value="MCD2422720.1"/>
    <property type="molecule type" value="Genomic_DNA"/>
</dbReference>
<dbReference type="InterPro" id="IPR007863">
    <property type="entry name" value="Peptidase_M16_C"/>
</dbReference>
<dbReference type="Proteomes" id="UP001199816">
    <property type="component" value="Unassembled WGS sequence"/>
</dbReference>
<dbReference type="SUPFAM" id="SSF63411">
    <property type="entry name" value="LuxS/MPP-like metallohydrolase"/>
    <property type="match status" value="4"/>
</dbReference>
<feature type="domain" description="Peptidase M16 C-terminal" evidence="7">
    <location>
        <begin position="670"/>
        <end position="850"/>
    </location>
</feature>
<dbReference type="InterPro" id="IPR011249">
    <property type="entry name" value="Metalloenz_LuxS/M16"/>
</dbReference>
<dbReference type="PANTHER" id="PTHR43690:SF35">
    <property type="entry name" value="NON-CATALYTIC MEMBER OF PEPTIDASE SUBFAMILY M16B-RELATED"/>
    <property type="match status" value="1"/>
</dbReference>